<proteinExistence type="predicted"/>
<dbReference type="Gene3D" id="3.40.630.30">
    <property type="match status" value="1"/>
</dbReference>
<comment type="caution">
    <text evidence="2">The sequence shown here is derived from an EMBL/GenBank/DDBJ whole genome shotgun (WGS) entry which is preliminary data.</text>
</comment>
<accession>A0ABQ1W054</accession>
<gene>
    <name evidence="2" type="ORF">GCM10010913_32250</name>
</gene>
<dbReference type="SUPFAM" id="SSF55729">
    <property type="entry name" value="Acyl-CoA N-acyltransferases (Nat)"/>
    <property type="match status" value="1"/>
</dbReference>
<dbReference type="Proteomes" id="UP000608420">
    <property type="component" value="Unassembled WGS sequence"/>
</dbReference>
<dbReference type="InterPro" id="IPR016181">
    <property type="entry name" value="Acyl_CoA_acyltransferase"/>
</dbReference>
<feature type="domain" description="N-acetyltransferase" evidence="1">
    <location>
        <begin position="206"/>
        <end position="334"/>
    </location>
</feature>
<dbReference type="Pfam" id="PF00583">
    <property type="entry name" value="Acetyltransf_1"/>
    <property type="match status" value="1"/>
</dbReference>
<evidence type="ECO:0000313" key="2">
    <source>
        <dbReference type="EMBL" id="GGG08022.1"/>
    </source>
</evidence>
<name>A0ABQ1W054_9BACL</name>
<reference evidence="3" key="1">
    <citation type="journal article" date="2019" name="Int. J. Syst. Evol. Microbiol.">
        <title>The Global Catalogue of Microorganisms (GCM) 10K type strain sequencing project: providing services to taxonomists for standard genome sequencing and annotation.</title>
        <authorList>
            <consortium name="The Broad Institute Genomics Platform"/>
            <consortium name="The Broad Institute Genome Sequencing Center for Infectious Disease"/>
            <person name="Wu L."/>
            <person name="Ma J."/>
        </authorList>
    </citation>
    <scope>NUCLEOTIDE SEQUENCE [LARGE SCALE GENOMIC DNA]</scope>
    <source>
        <strain evidence="3">CGMCC 1.15420</strain>
    </source>
</reference>
<dbReference type="PROSITE" id="PS51186">
    <property type="entry name" value="GNAT"/>
    <property type="match status" value="1"/>
</dbReference>
<organism evidence="2 3">
    <name type="scientific">Paenibacillus aceti</name>
    <dbReference type="NCBI Taxonomy" id="1820010"/>
    <lineage>
        <taxon>Bacteria</taxon>
        <taxon>Bacillati</taxon>
        <taxon>Bacillota</taxon>
        <taxon>Bacilli</taxon>
        <taxon>Bacillales</taxon>
        <taxon>Paenibacillaceae</taxon>
        <taxon>Paenibacillus</taxon>
    </lineage>
</organism>
<sequence length="334" mass="37772">MITAWEDRFTAGVVELWNKQAVRDGYKSLTEDDFTALFLLSPYFDREAAFVLVDQDREWDQQEQKREHVQVLGFACGCTGDDLPLGERAGYITCIILAESVQTDESYRMMIGAIERRFQQRGKQQADFLFFNPMKLPWLIPGTDEHEHNNAPGVPEGSRLHEFLLRYGYVERALECGMYLPLGAFSIPEEIRGKESKAAAEGYRVELFDSMKHSGLEQMLAGLDNPLWQEQIPRYAADGVPVMIAAYQGKAAGFAGPIIREPSGRAFFIGIGVHPQHEGHGLGSILFFKMCEAFQQAGAEYISLFTGSENPAKRIYEKAGFQTVKRFAIMRREF</sequence>
<dbReference type="CDD" id="cd04301">
    <property type="entry name" value="NAT_SF"/>
    <property type="match status" value="1"/>
</dbReference>
<evidence type="ECO:0000259" key="1">
    <source>
        <dbReference type="PROSITE" id="PS51186"/>
    </source>
</evidence>
<evidence type="ECO:0000313" key="3">
    <source>
        <dbReference type="Proteomes" id="UP000608420"/>
    </source>
</evidence>
<protein>
    <recommendedName>
        <fullName evidence="1">N-acetyltransferase domain-containing protein</fullName>
    </recommendedName>
</protein>
<keyword evidence="3" id="KW-1185">Reference proteome</keyword>
<dbReference type="EMBL" id="BMIW01000025">
    <property type="protein sequence ID" value="GGG08022.1"/>
    <property type="molecule type" value="Genomic_DNA"/>
</dbReference>
<dbReference type="InterPro" id="IPR000182">
    <property type="entry name" value="GNAT_dom"/>
</dbReference>
<dbReference type="RefSeq" id="WP_120463697.1">
    <property type="nucleotide sequence ID" value="NZ_BMIW01000025.1"/>
</dbReference>